<gene>
    <name evidence="1" type="ORF">ASZ90_004738</name>
</gene>
<protein>
    <submittedName>
        <fullName evidence="1">Uncharacterized protein</fullName>
    </submittedName>
</protein>
<evidence type="ECO:0000313" key="1">
    <source>
        <dbReference type="EMBL" id="KUG25444.1"/>
    </source>
</evidence>
<organism evidence="1">
    <name type="scientific">hydrocarbon metagenome</name>
    <dbReference type="NCBI Taxonomy" id="938273"/>
    <lineage>
        <taxon>unclassified sequences</taxon>
        <taxon>metagenomes</taxon>
        <taxon>ecological metagenomes</taxon>
    </lineage>
</organism>
<dbReference type="AlphaFoldDB" id="A0A0W8FX81"/>
<accession>A0A0W8FX81</accession>
<dbReference type="EMBL" id="LNQE01000684">
    <property type="protein sequence ID" value="KUG25444.1"/>
    <property type="molecule type" value="Genomic_DNA"/>
</dbReference>
<name>A0A0W8FX81_9ZZZZ</name>
<proteinExistence type="predicted"/>
<reference evidence="1" key="1">
    <citation type="journal article" date="2015" name="Proc. Natl. Acad. Sci. U.S.A.">
        <title>Networks of energetic and metabolic interactions define dynamics in microbial communities.</title>
        <authorList>
            <person name="Embree M."/>
            <person name="Liu J.K."/>
            <person name="Al-Bassam M.M."/>
            <person name="Zengler K."/>
        </authorList>
    </citation>
    <scope>NUCLEOTIDE SEQUENCE</scope>
</reference>
<comment type="caution">
    <text evidence="1">The sequence shown here is derived from an EMBL/GenBank/DDBJ whole genome shotgun (WGS) entry which is preliminary data.</text>
</comment>
<sequence length="78" mass="8366">MERVFFAISALSRKSCSSTGSVNKSGPPCFLNSSFKNDIISLSQSNPPKFLSPPVANTFISFLDACIIVTSKVPPPRS</sequence>